<dbReference type="InterPro" id="IPR011527">
    <property type="entry name" value="ABC1_TM_dom"/>
</dbReference>
<dbReference type="GO" id="GO:0034040">
    <property type="term" value="F:ATPase-coupled lipid transmembrane transporter activity"/>
    <property type="evidence" value="ECO:0007669"/>
    <property type="project" value="TreeGrafter"/>
</dbReference>
<keyword evidence="2 7" id="KW-0812">Transmembrane</keyword>
<gene>
    <name evidence="10" type="ORF">C8D92_102210</name>
</gene>
<organism evidence="10 11">
    <name type="scientific">Tamilnaduibacter salinus</name>
    <dbReference type="NCBI Taxonomy" id="1484056"/>
    <lineage>
        <taxon>Bacteria</taxon>
        <taxon>Pseudomonadati</taxon>
        <taxon>Pseudomonadota</taxon>
        <taxon>Gammaproteobacteria</taxon>
        <taxon>Pseudomonadales</taxon>
        <taxon>Marinobacteraceae</taxon>
        <taxon>Tamilnaduibacter</taxon>
    </lineage>
</organism>
<dbReference type="CDD" id="cd18584">
    <property type="entry name" value="ABC_6TM_AarD_CydD"/>
    <property type="match status" value="1"/>
</dbReference>
<dbReference type="SUPFAM" id="SSF52540">
    <property type="entry name" value="P-loop containing nucleoside triphosphate hydrolases"/>
    <property type="match status" value="1"/>
</dbReference>
<dbReference type="Pfam" id="PF00005">
    <property type="entry name" value="ABC_tran"/>
    <property type="match status" value="1"/>
</dbReference>
<keyword evidence="6 7" id="KW-0472">Membrane</keyword>
<dbReference type="Gene3D" id="1.20.1560.10">
    <property type="entry name" value="ABC transporter type 1, transmembrane domain"/>
    <property type="match status" value="1"/>
</dbReference>
<evidence type="ECO:0000256" key="3">
    <source>
        <dbReference type="ARBA" id="ARBA00022741"/>
    </source>
</evidence>
<keyword evidence="3" id="KW-0547">Nucleotide-binding</keyword>
<dbReference type="PANTHER" id="PTHR24221:SF261">
    <property type="entry name" value="GLUTATHIONE_L-CYSTEINE TRANSPORT SYSTEM ATP-BINDING_PERMEASE PROTEIN CYDD"/>
    <property type="match status" value="1"/>
</dbReference>
<dbReference type="GO" id="GO:0016887">
    <property type="term" value="F:ATP hydrolysis activity"/>
    <property type="evidence" value="ECO:0007669"/>
    <property type="project" value="InterPro"/>
</dbReference>
<dbReference type="InterPro" id="IPR003439">
    <property type="entry name" value="ABC_transporter-like_ATP-bd"/>
</dbReference>
<dbReference type="EMBL" id="QEKQ01000002">
    <property type="protein sequence ID" value="PVY78173.1"/>
    <property type="molecule type" value="Genomic_DNA"/>
</dbReference>
<dbReference type="InterPro" id="IPR003593">
    <property type="entry name" value="AAA+_ATPase"/>
</dbReference>
<dbReference type="InterPro" id="IPR014216">
    <property type="entry name" value="ABC_transptr_CydD"/>
</dbReference>
<comment type="caution">
    <text evidence="10">The sequence shown here is derived from an EMBL/GenBank/DDBJ whole genome shotgun (WGS) entry which is preliminary data.</text>
</comment>
<dbReference type="Proteomes" id="UP000245887">
    <property type="component" value="Unassembled WGS sequence"/>
</dbReference>
<dbReference type="InterPro" id="IPR027417">
    <property type="entry name" value="P-loop_NTPase"/>
</dbReference>
<evidence type="ECO:0000256" key="6">
    <source>
        <dbReference type="ARBA" id="ARBA00023136"/>
    </source>
</evidence>
<dbReference type="PROSITE" id="PS00211">
    <property type="entry name" value="ABC_TRANSPORTER_1"/>
    <property type="match status" value="1"/>
</dbReference>
<evidence type="ECO:0000259" key="9">
    <source>
        <dbReference type="PROSITE" id="PS50929"/>
    </source>
</evidence>
<dbReference type="GO" id="GO:0042883">
    <property type="term" value="P:cysteine transport"/>
    <property type="evidence" value="ECO:0007669"/>
    <property type="project" value="InterPro"/>
</dbReference>
<accession>A0A2U1CZH6</accession>
<feature type="domain" description="ABC transporter" evidence="8">
    <location>
        <begin position="310"/>
        <end position="519"/>
    </location>
</feature>
<name>A0A2U1CZH6_9GAMM</name>
<dbReference type="SMART" id="SM00382">
    <property type="entry name" value="AAA"/>
    <property type="match status" value="1"/>
</dbReference>
<dbReference type="InterPro" id="IPR017871">
    <property type="entry name" value="ABC_transporter-like_CS"/>
</dbReference>
<dbReference type="SUPFAM" id="SSF90123">
    <property type="entry name" value="ABC transporter transmembrane region"/>
    <property type="match status" value="1"/>
</dbReference>
<feature type="transmembrane region" description="Helical" evidence="7">
    <location>
        <begin position="112"/>
        <end position="143"/>
    </location>
</feature>
<reference evidence="10 11" key="1">
    <citation type="submission" date="2018-04" db="EMBL/GenBank/DDBJ databases">
        <title>Genomic Encyclopedia of Type Strains, Phase IV (KMG-IV): sequencing the most valuable type-strain genomes for metagenomic binning, comparative biology and taxonomic classification.</title>
        <authorList>
            <person name="Goeker M."/>
        </authorList>
    </citation>
    <scope>NUCLEOTIDE SEQUENCE [LARGE SCALE GENOMIC DNA]</scope>
    <source>
        <strain evidence="10 11">DSM 28688</strain>
    </source>
</reference>
<keyword evidence="4 10" id="KW-0067">ATP-binding</keyword>
<dbReference type="GO" id="GO:0005524">
    <property type="term" value="F:ATP binding"/>
    <property type="evidence" value="ECO:0007669"/>
    <property type="project" value="UniProtKB-KW"/>
</dbReference>
<evidence type="ECO:0000256" key="4">
    <source>
        <dbReference type="ARBA" id="ARBA00022840"/>
    </source>
</evidence>
<feature type="transmembrane region" description="Helical" evidence="7">
    <location>
        <begin position="205"/>
        <end position="232"/>
    </location>
</feature>
<dbReference type="AlphaFoldDB" id="A0A2U1CZH6"/>
<comment type="subcellular location">
    <subcellularLocation>
        <location evidence="1">Cell membrane</location>
        <topology evidence="1">Multi-pass membrane protein</topology>
    </subcellularLocation>
</comment>
<dbReference type="NCBIfam" id="TIGR02857">
    <property type="entry name" value="CydD"/>
    <property type="match status" value="1"/>
</dbReference>
<evidence type="ECO:0000313" key="11">
    <source>
        <dbReference type="Proteomes" id="UP000245887"/>
    </source>
</evidence>
<evidence type="ECO:0000256" key="7">
    <source>
        <dbReference type="SAM" id="Phobius"/>
    </source>
</evidence>
<evidence type="ECO:0000256" key="5">
    <source>
        <dbReference type="ARBA" id="ARBA00022989"/>
    </source>
</evidence>
<dbReference type="InterPro" id="IPR036640">
    <property type="entry name" value="ABC1_TM_sf"/>
</dbReference>
<evidence type="ECO:0000313" key="10">
    <source>
        <dbReference type="EMBL" id="PVY78173.1"/>
    </source>
</evidence>
<keyword evidence="5 7" id="KW-1133">Transmembrane helix</keyword>
<dbReference type="PROSITE" id="PS50929">
    <property type="entry name" value="ABC_TM1F"/>
    <property type="match status" value="1"/>
</dbReference>
<dbReference type="InterPro" id="IPR039421">
    <property type="entry name" value="Type_1_exporter"/>
</dbReference>
<evidence type="ECO:0000256" key="1">
    <source>
        <dbReference type="ARBA" id="ARBA00004651"/>
    </source>
</evidence>
<protein>
    <submittedName>
        <fullName evidence="10">ATP-binding cassette subfamily C protein CydD</fullName>
    </submittedName>
</protein>
<dbReference type="Pfam" id="PF00664">
    <property type="entry name" value="ABC_membrane"/>
    <property type="match status" value="1"/>
</dbReference>
<feature type="domain" description="ABC transmembrane type-1" evidence="9">
    <location>
        <begin position="1"/>
        <end position="275"/>
    </location>
</feature>
<evidence type="ECO:0000256" key="2">
    <source>
        <dbReference type="ARBA" id="ARBA00022692"/>
    </source>
</evidence>
<dbReference type="GO" id="GO:0005886">
    <property type="term" value="C:plasma membrane"/>
    <property type="evidence" value="ECO:0007669"/>
    <property type="project" value="UniProtKB-SubCell"/>
</dbReference>
<sequence length="519" mass="55845">MQLGLVAWIVDQVVMRGQPIAHQGPPLAGVALAIAIRAVAQLARDWIAVRASDRVRDDVRRELLSRWATLGPVATNDSPAARASAWDDQVEALHGHIAHYVPQSRLSVLSPLLIVGVVMTLDAVAGTFLLFAAPLIPLFMALVGMGAERYNQQHFETLAHLSGHFLDRMRAMTTLQLFGHIGATRRDIARRTDDYRRITMKTLRIAFLSSAVLEFFAAVSIAVIAMYVGFALLGSLSVGPAKDLTLFSGLFILLLAPEFFQPLRQLALHYHDRAAALGAAANLERHLSVALPVPTTPPEAIQPDRIADGIELRRLSLGFPGKAMVLDGVDLTVAKGECLVLTGASGAGKSSLLHLIAGFRQPDAGEVRVFGNPPGTQPFGWLGQHPYLMQGSWADNLRLVCPKASDDDIEAALTRAGLGALVAERPAGIHSPLSETGVGLSGGQARRLALARTFLADYPLVLLDEPTAALDRETEVLVLDAIQRLIDGRRTIIIASHHPEVLTLASRVLAIEDGEVRDA</sequence>
<dbReference type="Gene3D" id="3.40.50.300">
    <property type="entry name" value="P-loop containing nucleotide triphosphate hydrolases"/>
    <property type="match status" value="1"/>
</dbReference>
<evidence type="ECO:0000259" key="8">
    <source>
        <dbReference type="PROSITE" id="PS50893"/>
    </source>
</evidence>
<dbReference type="PROSITE" id="PS50893">
    <property type="entry name" value="ABC_TRANSPORTER_2"/>
    <property type="match status" value="1"/>
</dbReference>
<dbReference type="PANTHER" id="PTHR24221">
    <property type="entry name" value="ATP-BINDING CASSETTE SUB-FAMILY B"/>
    <property type="match status" value="1"/>
</dbReference>
<proteinExistence type="predicted"/>
<dbReference type="GO" id="GO:0140359">
    <property type="term" value="F:ABC-type transporter activity"/>
    <property type="evidence" value="ECO:0007669"/>
    <property type="project" value="InterPro"/>
</dbReference>